<feature type="transmembrane region" description="Helical" evidence="5">
    <location>
        <begin position="246"/>
        <end position="267"/>
    </location>
</feature>
<proteinExistence type="predicted"/>
<dbReference type="PANTHER" id="PTHR37422">
    <property type="entry name" value="TEICHURONIC ACID BIOSYNTHESIS PROTEIN TUAE"/>
    <property type="match status" value="1"/>
</dbReference>
<dbReference type="InterPro" id="IPR007016">
    <property type="entry name" value="O-antigen_ligase-rel_domated"/>
</dbReference>
<comment type="caution">
    <text evidence="7">The sequence shown here is derived from an EMBL/GenBank/DDBJ whole genome shotgun (WGS) entry which is preliminary data.</text>
</comment>
<feature type="transmembrane region" description="Helical" evidence="5">
    <location>
        <begin position="59"/>
        <end position="77"/>
    </location>
</feature>
<feature type="transmembrane region" description="Helical" evidence="5">
    <location>
        <begin position="165"/>
        <end position="183"/>
    </location>
</feature>
<name>A0A2G1VVF4_9FLAO</name>
<keyword evidence="4 5" id="KW-0472">Membrane</keyword>
<dbReference type="Pfam" id="PF04932">
    <property type="entry name" value="Wzy_C"/>
    <property type="match status" value="1"/>
</dbReference>
<feature type="domain" description="O-antigen ligase-related" evidence="6">
    <location>
        <begin position="201"/>
        <end position="365"/>
    </location>
</feature>
<evidence type="ECO:0000256" key="5">
    <source>
        <dbReference type="SAM" id="Phobius"/>
    </source>
</evidence>
<feature type="transmembrane region" description="Helical" evidence="5">
    <location>
        <begin position="218"/>
        <end position="234"/>
    </location>
</feature>
<feature type="transmembrane region" description="Helical" evidence="5">
    <location>
        <begin position="384"/>
        <end position="403"/>
    </location>
</feature>
<evidence type="ECO:0000256" key="1">
    <source>
        <dbReference type="ARBA" id="ARBA00004141"/>
    </source>
</evidence>
<dbReference type="Proteomes" id="UP000229433">
    <property type="component" value="Unassembled WGS sequence"/>
</dbReference>
<gene>
    <name evidence="7" type="ORF">CJ305_00580</name>
</gene>
<feature type="transmembrane region" description="Helical" evidence="5">
    <location>
        <begin position="20"/>
        <end position="47"/>
    </location>
</feature>
<evidence type="ECO:0000259" key="6">
    <source>
        <dbReference type="Pfam" id="PF04932"/>
    </source>
</evidence>
<dbReference type="PANTHER" id="PTHR37422:SF17">
    <property type="entry name" value="O-ANTIGEN LIGASE"/>
    <property type="match status" value="1"/>
</dbReference>
<protein>
    <recommendedName>
        <fullName evidence="6">O-antigen ligase-related domain-containing protein</fullName>
    </recommendedName>
</protein>
<dbReference type="GO" id="GO:0016020">
    <property type="term" value="C:membrane"/>
    <property type="evidence" value="ECO:0007669"/>
    <property type="project" value="UniProtKB-SubCell"/>
</dbReference>
<dbReference type="OrthoDB" id="1143110at2"/>
<sequence>MLRSIMIISERTYRFSYNLWLVVLGTSLIFRMPATLLLILFVAYNLLFYKRMRFTKDRMLIMALIATPFLLDLLFLWNNESLAEGFKHAEKRLSLLILPVCLLSQTHRFNSARVLRYYAWLTTLILVICILRFAWIESELFLKYLSGKDLWEMGYTFAKSTGNHAPALNMHTAFVVVINFYFLKGKVQNAKIRSIVLPLLFFIASVILLFYINTRLAIANAFFGIILVSLYQKAKLFDLNVLKKLGLGVLIFGVIGIGFIKMFPYSIQKFSSVTFAHIDKVGKLDELENPEETVFNSLVTRLSIWQSAFEVAKQHPFIGVGAADGKRELIRYFKTTNQQFLAKYEFPVHNQYLDFWIKFGVLGLITSLMYVSLFLYFGIKTRQVLCVFFFVLFASANTVDDFLIRFDGIVFSGLWLCFFAQAYVLNRESRKRGLDEQTHF</sequence>
<keyword evidence="8" id="KW-1185">Reference proteome</keyword>
<comment type="subcellular location">
    <subcellularLocation>
        <location evidence="1">Membrane</location>
        <topology evidence="1">Multi-pass membrane protein</topology>
    </subcellularLocation>
</comment>
<evidence type="ECO:0000256" key="4">
    <source>
        <dbReference type="ARBA" id="ARBA00023136"/>
    </source>
</evidence>
<organism evidence="7 8">
    <name type="scientific">Leeuwenhoekiella nanhaiensis</name>
    <dbReference type="NCBI Taxonomy" id="1655491"/>
    <lineage>
        <taxon>Bacteria</taxon>
        <taxon>Pseudomonadati</taxon>
        <taxon>Bacteroidota</taxon>
        <taxon>Flavobacteriia</taxon>
        <taxon>Flavobacteriales</taxon>
        <taxon>Flavobacteriaceae</taxon>
        <taxon>Leeuwenhoekiella</taxon>
    </lineage>
</organism>
<feature type="transmembrane region" description="Helical" evidence="5">
    <location>
        <begin position="195"/>
        <end position="212"/>
    </location>
</feature>
<evidence type="ECO:0000256" key="3">
    <source>
        <dbReference type="ARBA" id="ARBA00022989"/>
    </source>
</evidence>
<accession>A0A2G1VVF4</accession>
<evidence type="ECO:0000313" key="7">
    <source>
        <dbReference type="EMBL" id="PHQ30758.1"/>
    </source>
</evidence>
<feature type="transmembrane region" description="Helical" evidence="5">
    <location>
        <begin position="409"/>
        <end position="425"/>
    </location>
</feature>
<reference evidence="7 8" key="1">
    <citation type="submission" date="2017-08" db="EMBL/GenBank/DDBJ databases">
        <title>The whole genome shortgun sequences of strain Leeuwenhoekiella nanhaiensis G18 from the South China Sea.</title>
        <authorList>
            <person name="Liu Q."/>
        </authorList>
    </citation>
    <scope>NUCLEOTIDE SEQUENCE [LARGE SCALE GENOMIC DNA]</scope>
    <source>
        <strain evidence="7 8">G18</strain>
    </source>
</reference>
<evidence type="ECO:0000256" key="2">
    <source>
        <dbReference type="ARBA" id="ARBA00022692"/>
    </source>
</evidence>
<feature type="transmembrane region" description="Helical" evidence="5">
    <location>
        <begin position="355"/>
        <end position="377"/>
    </location>
</feature>
<keyword evidence="2 5" id="KW-0812">Transmembrane</keyword>
<evidence type="ECO:0000313" key="8">
    <source>
        <dbReference type="Proteomes" id="UP000229433"/>
    </source>
</evidence>
<keyword evidence="3 5" id="KW-1133">Transmembrane helix</keyword>
<dbReference type="EMBL" id="NQXA01000001">
    <property type="protein sequence ID" value="PHQ30758.1"/>
    <property type="molecule type" value="Genomic_DNA"/>
</dbReference>
<feature type="transmembrane region" description="Helical" evidence="5">
    <location>
        <begin position="117"/>
        <end position="136"/>
    </location>
</feature>
<dbReference type="InterPro" id="IPR051533">
    <property type="entry name" value="WaaL-like"/>
</dbReference>
<dbReference type="AlphaFoldDB" id="A0A2G1VVF4"/>